<evidence type="ECO:0000256" key="6">
    <source>
        <dbReference type="SAM" id="MobiDB-lite"/>
    </source>
</evidence>
<reference evidence="9" key="1">
    <citation type="submission" date="2019-10" db="EMBL/GenBank/DDBJ databases">
        <authorList>
            <person name="Soares A.E.R."/>
            <person name="Aleixo A."/>
            <person name="Schneider P."/>
            <person name="Miyaki C.Y."/>
            <person name="Schneider M.P."/>
            <person name="Mello C."/>
            <person name="Vasconcelos A.T.R."/>
        </authorList>
    </citation>
    <scope>NUCLEOTIDE SEQUENCE</scope>
    <source>
        <tissue evidence="9">Muscle</tissue>
    </source>
</reference>
<feature type="compositionally biased region" description="Acidic residues" evidence="6">
    <location>
        <begin position="569"/>
        <end position="584"/>
    </location>
</feature>
<dbReference type="Pfam" id="PF08640">
    <property type="entry name" value="U3_assoc_6"/>
    <property type="match status" value="1"/>
</dbReference>
<evidence type="ECO:0000256" key="2">
    <source>
        <dbReference type="ARBA" id="ARBA00010734"/>
    </source>
</evidence>
<evidence type="ECO:0000313" key="9">
    <source>
        <dbReference type="EMBL" id="KAJ7424407.1"/>
    </source>
</evidence>
<dbReference type="InterPro" id="IPR003107">
    <property type="entry name" value="HAT"/>
</dbReference>
<protein>
    <submittedName>
        <fullName evidence="9">U3 small nucleolar RNA-associated protein 6 like protein</fullName>
    </submittedName>
</protein>
<dbReference type="PANTHER" id="PTHR23271:SF1">
    <property type="entry name" value="U3 SMALL NUCLEOLAR RNA-ASSOCIATED PROTEIN 6 HOMOLOG"/>
    <property type="match status" value="1"/>
</dbReference>
<evidence type="ECO:0000256" key="5">
    <source>
        <dbReference type="ARBA" id="ARBA00023242"/>
    </source>
</evidence>
<feature type="domain" description="U3 small nucleolar RNA-associated protein 6 homolog C-terminal" evidence="8">
    <location>
        <begin position="313"/>
        <end position="530"/>
    </location>
</feature>
<dbReference type="InterPro" id="IPR013949">
    <property type="entry name" value="Utp6"/>
</dbReference>
<dbReference type="Pfam" id="PF15340">
    <property type="entry name" value="COPR5"/>
    <property type="match status" value="1"/>
</dbReference>
<keyword evidence="4" id="KW-0677">Repeat</keyword>
<dbReference type="InterPro" id="IPR011990">
    <property type="entry name" value="TPR-like_helical_dom_sf"/>
</dbReference>
<evidence type="ECO:0000313" key="10">
    <source>
        <dbReference type="Proteomes" id="UP001145742"/>
    </source>
</evidence>
<dbReference type="Pfam" id="PF24892">
    <property type="entry name" value="UTP6_C"/>
    <property type="match status" value="1"/>
</dbReference>
<dbReference type="SUPFAM" id="SSF48452">
    <property type="entry name" value="TPR-like"/>
    <property type="match status" value="2"/>
</dbReference>
<organism evidence="9 10">
    <name type="scientific">Willisornis vidua</name>
    <name type="common">Xingu scale-backed antbird</name>
    <dbReference type="NCBI Taxonomy" id="1566151"/>
    <lineage>
        <taxon>Eukaryota</taxon>
        <taxon>Metazoa</taxon>
        <taxon>Chordata</taxon>
        <taxon>Craniata</taxon>
        <taxon>Vertebrata</taxon>
        <taxon>Euteleostomi</taxon>
        <taxon>Archelosauria</taxon>
        <taxon>Archosauria</taxon>
        <taxon>Dinosauria</taxon>
        <taxon>Saurischia</taxon>
        <taxon>Theropoda</taxon>
        <taxon>Coelurosauria</taxon>
        <taxon>Aves</taxon>
        <taxon>Neognathae</taxon>
        <taxon>Neoaves</taxon>
        <taxon>Telluraves</taxon>
        <taxon>Australaves</taxon>
        <taxon>Passeriformes</taxon>
        <taxon>Thamnophilidae</taxon>
        <taxon>Willisornis</taxon>
    </lineage>
</organism>
<comment type="caution">
    <text evidence="9">The sequence shown here is derived from an EMBL/GenBank/DDBJ whole genome shotgun (WGS) entry which is preliminary data.</text>
</comment>
<keyword evidence="3" id="KW-0698">rRNA processing</keyword>
<dbReference type="SMART" id="SM00386">
    <property type="entry name" value="HAT"/>
    <property type="match status" value="5"/>
</dbReference>
<sequence length="696" mass="81328">MAERVEQRLEDRVPELEQLERVGLFSRTEIRAVLRKASALEYKIQRRALRKEDFINYIQYEIRLLELIKKRRARIGYSFKKDEIEHSILHRVHSLFNRATGKWKDDVQLWLSHVAFCKQWNAKHQLSKVFSTMLAIHSNKPELWIMAAKWEMETRLSAESARHLFLRALRFHPECPKLYQEYFRMELLNAEKQRKEKKAFEKAKMDLGEFNYSEEILSGELARIVYRDASQKIKGVEFQLAVLSIAKLFDFTQDLQKEILENLQSHHADDPLTWDYLARRELGLGALQPSEHSPEQQKVSKQQKVSELARREERCGAVFDEAVAAVPTEDMWKCYITFCLERYNRKTNSEELKQKRLERTLSVFSKAHESNVLPEGLYKQWLQLLLQCSLSEKAVEVAEAATRRFSLSVETWQTRLQVLIQLQREDVTLCFEEAIKHVKSKGTLPLWTLWVEWSEGTESKEDTEALYQRSLHATTPAESVTMKEMYLGWTYRNCGYKKAKRVFTSLCENRPFSLDFFRKMIQIEKEQGMAAAIDATNSAEKQLSNNRETMIWKPKKECLLDDIPNVPDSESEESEASDTSDNEGDVSGSSDVWYNMNSYLSEWDDEVSSPAESPKFQNASEYEVEDWDEELKESACGPYDDEDLSCGSFQESNPLASYVWQEDWFYNPSCHHTPRFVSPPRVSGRVENGQFDDADE</sequence>
<dbReference type="Gene3D" id="1.25.40.10">
    <property type="entry name" value="Tetratricopeptide repeat domain"/>
    <property type="match status" value="2"/>
</dbReference>
<dbReference type="PANTHER" id="PTHR23271">
    <property type="entry name" value="HEPATOCELLULAR CARCINOMA-ASSOCIATED ANTIGEN 66"/>
    <property type="match status" value="1"/>
</dbReference>
<evidence type="ECO:0000259" key="8">
    <source>
        <dbReference type="Pfam" id="PF24892"/>
    </source>
</evidence>
<dbReference type="InterPro" id="IPR029289">
    <property type="entry name" value="COPR5"/>
</dbReference>
<evidence type="ECO:0000259" key="7">
    <source>
        <dbReference type="Pfam" id="PF08640"/>
    </source>
</evidence>
<feature type="domain" description="U3 small nucleolar RNA-associated protein 6 N-terminal" evidence="7">
    <location>
        <begin position="9"/>
        <end position="91"/>
    </location>
</feature>
<dbReference type="InterPro" id="IPR056907">
    <property type="entry name" value="UTP6_C"/>
</dbReference>
<keyword evidence="5" id="KW-0539">Nucleus</keyword>
<evidence type="ECO:0000256" key="4">
    <source>
        <dbReference type="ARBA" id="ARBA00022737"/>
    </source>
</evidence>
<comment type="similarity">
    <text evidence="2">Belongs to the UTP6 family.</text>
</comment>
<comment type="subcellular location">
    <subcellularLocation>
        <location evidence="1">Nucleus</location>
        <location evidence="1">Nucleolus</location>
    </subcellularLocation>
</comment>
<feature type="region of interest" description="Disordered" evidence="6">
    <location>
        <begin position="560"/>
        <end position="588"/>
    </location>
</feature>
<dbReference type="EMBL" id="WHWB01032693">
    <property type="protein sequence ID" value="KAJ7424407.1"/>
    <property type="molecule type" value="Genomic_DNA"/>
</dbReference>
<feature type="region of interest" description="Disordered" evidence="6">
    <location>
        <begin position="604"/>
        <end position="639"/>
    </location>
</feature>
<feature type="region of interest" description="Disordered" evidence="6">
    <location>
        <begin position="676"/>
        <end position="696"/>
    </location>
</feature>
<feature type="compositionally biased region" description="Acidic residues" evidence="6">
    <location>
        <begin position="622"/>
        <end position="631"/>
    </location>
</feature>
<evidence type="ECO:0000256" key="3">
    <source>
        <dbReference type="ARBA" id="ARBA00022552"/>
    </source>
</evidence>
<dbReference type="Proteomes" id="UP001145742">
    <property type="component" value="Unassembled WGS sequence"/>
</dbReference>
<proteinExistence type="inferred from homology"/>
<name>A0ABQ9DQ96_9PASS</name>
<evidence type="ECO:0000256" key="1">
    <source>
        <dbReference type="ARBA" id="ARBA00004604"/>
    </source>
</evidence>
<accession>A0ABQ9DQ96</accession>
<dbReference type="InterPro" id="IPR055347">
    <property type="entry name" value="UTP6_N"/>
</dbReference>
<gene>
    <name evidence="9" type="primary">Utp6</name>
    <name evidence="9" type="ORF">WISP_28675</name>
</gene>
<keyword evidence="10" id="KW-1185">Reference proteome</keyword>